<proteinExistence type="predicted"/>
<feature type="compositionally biased region" description="Low complexity" evidence="1">
    <location>
        <begin position="161"/>
        <end position="174"/>
    </location>
</feature>
<evidence type="ECO:0000256" key="1">
    <source>
        <dbReference type="SAM" id="MobiDB-lite"/>
    </source>
</evidence>
<protein>
    <submittedName>
        <fullName evidence="2">Uncharacterized protein</fullName>
    </submittedName>
</protein>
<evidence type="ECO:0000313" key="2">
    <source>
        <dbReference type="EMBL" id="BDT63107.1"/>
    </source>
</evidence>
<accession>A0A9C7EZ39</accession>
<dbReference type="EMBL" id="LC738881">
    <property type="protein sequence ID" value="BDT63107.1"/>
    <property type="molecule type" value="Genomic_DNA"/>
</dbReference>
<feature type="region of interest" description="Disordered" evidence="1">
    <location>
        <begin position="161"/>
        <end position="184"/>
    </location>
</feature>
<feature type="compositionally biased region" description="Polar residues" evidence="1">
    <location>
        <begin position="175"/>
        <end position="184"/>
    </location>
</feature>
<name>A0A9C7EZ39_9VIRU</name>
<organism evidence="2">
    <name type="scientific">Sicyonia whispovirus</name>
    <dbReference type="NCBI Taxonomy" id="2984283"/>
    <lineage>
        <taxon>Viruses</taxon>
        <taxon>Viruses incertae sedis</taxon>
        <taxon>Naldaviricetes</taxon>
        <taxon>Nimaviridae</taxon>
        <taxon>Whispovirus</taxon>
    </lineage>
</organism>
<sequence length="184" mass="19085">MLSVTFYKKGSNPCGQTSDPSIISHMPMPSSSSELGLAMMRCAAVVTFMDFPEGRLELVKDNSVSFAPPKKIIAKKSAAKKSAAKKSTAKKSAADCSSADLSTAGATFMDFAEGHLESVMDNCVSFAPLKEIVTKKSAACCSSTDSSAADWSYADLSAANGNTANGNTANLSSADLNSAEKNSI</sequence>
<reference evidence="2" key="1">
    <citation type="submission" date="2022-10" db="EMBL/GenBank/DDBJ databases">
        <title>Genome sequences of endogenous nimaviruses in decapod crustaceans.</title>
        <authorList>
            <person name="Kawato S."/>
            <person name="Nozaki R."/>
            <person name="Kondo H."/>
            <person name="Hirono I."/>
        </authorList>
    </citation>
    <scope>NUCLEOTIDE SEQUENCE</scope>
    <source>
        <strain evidence="2">Fukuoka2019</strain>
    </source>
</reference>